<proteinExistence type="predicted"/>
<reference evidence="2" key="1">
    <citation type="journal article" date="2022" name="Mol. Ecol. Resour.">
        <title>The genomes of chicory, endive, great burdock and yacon provide insights into Asteraceae palaeo-polyploidization history and plant inulin production.</title>
        <authorList>
            <person name="Fan W."/>
            <person name="Wang S."/>
            <person name="Wang H."/>
            <person name="Wang A."/>
            <person name="Jiang F."/>
            <person name="Liu H."/>
            <person name="Zhao H."/>
            <person name="Xu D."/>
            <person name="Zhang Y."/>
        </authorList>
    </citation>
    <scope>NUCLEOTIDE SEQUENCE [LARGE SCALE GENOMIC DNA]</scope>
    <source>
        <strain evidence="2">cv. Punajuju</strain>
    </source>
</reference>
<dbReference type="Proteomes" id="UP001055811">
    <property type="component" value="Linkage Group LG02"/>
</dbReference>
<evidence type="ECO:0000313" key="2">
    <source>
        <dbReference type="Proteomes" id="UP001055811"/>
    </source>
</evidence>
<keyword evidence="2" id="KW-1185">Reference proteome</keyword>
<reference evidence="1 2" key="2">
    <citation type="journal article" date="2022" name="Mol. Ecol. Resour.">
        <title>The genomes of chicory, endive, great burdock and yacon provide insights into Asteraceae paleo-polyploidization history and plant inulin production.</title>
        <authorList>
            <person name="Fan W."/>
            <person name="Wang S."/>
            <person name="Wang H."/>
            <person name="Wang A."/>
            <person name="Jiang F."/>
            <person name="Liu H."/>
            <person name="Zhao H."/>
            <person name="Xu D."/>
            <person name="Zhang Y."/>
        </authorList>
    </citation>
    <scope>NUCLEOTIDE SEQUENCE [LARGE SCALE GENOMIC DNA]</scope>
    <source>
        <strain evidence="2">cv. Punajuju</strain>
        <tissue evidence="1">Leaves</tissue>
    </source>
</reference>
<evidence type="ECO:0000313" key="1">
    <source>
        <dbReference type="EMBL" id="KAI3782139.1"/>
    </source>
</evidence>
<name>A0ACB9GET9_CICIN</name>
<gene>
    <name evidence="1" type="ORF">L2E82_12172</name>
</gene>
<sequence>MDLEMFKSRDISLLLVKALEDANIGKDKCSAGYDVMVVLQERENGLYGIESGDRLSLVETGNWKPVLVLAPTKELSKQVESEIKEFTPYLITVCLYGGVSYNSQQNASSDGVDVVVGTPGRLIDLIDSNTLKLGEV</sequence>
<dbReference type="EMBL" id="CM042010">
    <property type="protein sequence ID" value="KAI3782139.1"/>
    <property type="molecule type" value="Genomic_DNA"/>
</dbReference>
<organism evidence="1 2">
    <name type="scientific">Cichorium intybus</name>
    <name type="common">Chicory</name>
    <dbReference type="NCBI Taxonomy" id="13427"/>
    <lineage>
        <taxon>Eukaryota</taxon>
        <taxon>Viridiplantae</taxon>
        <taxon>Streptophyta</taxon>
        <taxon>Embryophyta</taxon>
        <taxon>Tracheophyta</taxon>
        <taxon>Spermatophyta</taxon>
        <taxon>Magnoliopsida</taxon>
        <taxon>eudicotyledons</taxon>
        <taxon>Gunneridae</taxon>
        <taxon>Pentapetalae</taxon>
        <taxon>asterids</taxon>
        <taxon>campanulids</taxon>
        <taxon>Asterales</taxon>
        <taxon>Asteraceae</taxon>
        <taxon>Cichorioideae</taxon>
        <taxon>Cichorieae</taxon>
        <taxon>Cichoriinae</taxon>
        <taxon>Cichorium</taxon>
    </lineage>
</organism>
<protein>
    <submittedName>
        <fullName evidence="1">Uncharacterized protein</fullName>
    </submittedName>
</protein>
<comment type="caution">
    <text evidence="1">The sequence shown here is derived from an EMBL/GenBank/DDBJ whole genome shotgun (WGS) entry which is preliminary data.</text>
</comment>
<accession>A0ACB9GET9</accession>